<accession>A0AAV0WNB7</accession>
<evidence type="ECO:0000313" key="2">
    <source>
        <dbReference type="Proteomes" id="UP001160148"/>
    </source>
</evidence>
<keyword evidence="2" id="KW-1185">Reference proteome</keyword>
<reference evidence="1 2" key="1">
    <citation type="submission" date="2023-01" db="EMBL/GenBank/DDBJ databases">
        <authorList>
            <person name="Whitehead M."/>
        </authorList>
    </citation>
    <scope>NUCLEOTIDE SEQUENCE [LARGE SCALE GENOMIC DNA]</scope>
</reference>
<dbReference type="AlphaFoldDB" id="A0AAV0WNB7"/>
<proteinExistence type="predicted"/>
<evidence type="ECO:0008006" key="3">
    <source>
        <dbReference type="Google" id="ProtNLM"/>
    </source>
</evidence>
<protein>
    <recommendedName>
        <fullName evidence="3">Helitron helicase-like domain-containing protein</fullName>
    </recommendedName>
</protein>
<organism evidence="1 2">
    <name type="scientific">Macrosiphum euphorbiae</name>
    <name type="common">potato aphid</name>
    <dbReference type="NCBI Taxonomy" id="13131"/>
    <lineage>
        <taxon>Eukaryota</taxon>
        <taxon>Metazoa</taxon>
        <taxon>Ecdysozoa</taxon>
        <taxon>Arthropoda</taxon>
        <taxon>Hexapoda</taxon>
        <taxon>Insecta</taxon>
        <taxon>Pterygota</taxon>
        <taxon>Neoptera</taxon>
        <taxon>Paraneoptera</taxon>
        <taxon>Hemiptera</taxon>
        <taxon>Sternorrhyncha</taxon>
        <taxon>Aphidomorpha</taxon>
        <taxon>Aphidoidea</taxon>
        <taxon>Aphididae</taxon>
        <taxon>Macrosiphini</taxon>
        <taxon>Macrosiphum</taxon>
    </lineage>
</organism>
<name>A0AAV0WNB7_9HEMI</name>
<dbReference type="EMBL" id="CARXXK010000002">
    <property type="protein sequence ID" value="CAI6357077.1"/>
    <property type="molecule type" value="Genomic_DNA"/>
</dbReference>
<gene>
    <name evidence="1" type="ORF">MEUPH1_LOCUS12745</name>
</gene>
<dbReference type="Proteomes" id="UP001160148">
    <property type="component" value="Unassembled WGS sequence"/>
</dbReference>
<comment type="caution">
    <text evidence="1">The sequence shown here is derived from an EMBL/GenBank/DDBJ whole genome shotgun (WGS) entry which is preliminary data.</text>
</comment>
<evidence type="ECO:0000313" key="1">
    <source>
        <dbReference type="EMBL" id="CAI6357077.1"/>
    </source>
</evidence>
<sequence length="158" mass="18438">MPVDGFPGIHSTNTLGRMYTIHPNNSECFFLRILLHNVVGPETFPNLKTVDNIVFETYRETCLKPGLLKDDQHWDDAMFEANETKSPRQLLLSLFTIILTSCNPSNPQYLWEKYKESMSKDILYRWRISKDTTEIDFDNEIFNESLIKIDDACVLEKI</sequence>